<protein>
    <recommendedName>
        <fullName evidence="1">Endonuclease/exonuclease/phosphatase domain-containing protein</fullName>
    </recommendedName>
</protein>
<dbReference type="GO" id="GO:0003824">
    <property type="term" value="F:catalytic activity"/>
    <property type="evidence" value="ECO:0007669"/>
    <property type="project" value="InterPro"/>
</dbReference>
<gene>
    <name evidence="2" type="ORF">CK203_012099</name>
</gene>
<accession>A0A438K076</accession>
<dbReference type="Proteomes" id="UP000288805">
    <property type="component" value="Unassembled WGS sequence"/>
</dbReference>
<dbReference type="Pfam" id="PF03372">
    <property type="entry name" value="Exo_endo_phos"/>
    <property type="match status" value="1"/>
</dbReference>
<name>A0A438K076_VITVI</name>
<sequence length="300" mass="34832">MKMKILSWNVRGANDSSKRKVIKTFIRNQRVDVICIQETKIQAMSDNIARSIGSGRFLEWKAVNAEEASGEILIYWDKRSLEILDWEEGQFTLSCRFRNVENGAIWIFTGVYGLFSKVEREALWDELGAIRGLWEDPWCIGRDFNITLFPRERSSQRRMNSTMRKFAEIVDDLGLMDLPFKGENLLGMGDKTIRPQQDWTGSLFPLVGQTNTMGLVNVGCPVRWWQGIEVRGSGSYKLATKMKEIKQKLKVWNREVFGKLESNKSLALQQVEFWDREESGRILTVEETELKKEAKDNYRK</sequence>
<dbReference type="InterPro" id="IPR005135">
    <property type="entry name" value="Endo/exonuclease/phosphatase"/>
</dbReference>
<comment type="caution">
    <text evidence="2">The sequence shown here is derived from an EMBL/GenBank/DDBJ whole genome shotgun (WGS) entry which is preliminary data.</text>
</comment>
<dbReference type="PANTHER" id="PTHR35218:SF7">
    <property type="entry name" value="ENDONUCLEASE_EXONUCLEASE_PHOSPHATASE"/>
    <property type="match status" value="1"/>
</dbReference>
<evidence type="ECO:0000313" key="3">
    <source>
        <dbReference type="Proteomes" id="UP000288805"/>
    </source>
</evidence>
<dbReference type="Gene3D" id="3.60.10.10">
    <property type="entry name" value="Endonuclease/exonuclease/phosphatase"/>
    <property type="match status" value="1"/>
</dbReference>
<feature type="domain" description="Endonuclease/exonuclease/phosphatase" evidence="1">
    <location>
        <begin position="6"/>
        <end position="44"/>
    </location>
</feature>
<dbReference type="InterPro" id="IPR036691">
    <property type="entry name" value="Endo/exonu/phosph_ase_sf"/>
</dbReference>
<evidence type="ECO:0000313" key="2">
    <source>
        <dbReference type="EMBL" id="RVX14593.1"/>
    </source>
</evidence>
<evidence type="ECO:0000259" key="1">
    <source>
        <dbReference type="Pfam" id="PF03372"/>
    </source>
</evidence>
<proteinExistence type="predicted"/>
<organism evidence="2 3">
    <name type="scientific">Vitis vinifera</name>
    <name type="common">Grape</name>
    <dbReference type="NCBI Taxonomy" id="29760"/>
    <lineage>
        <taxon>Eukaryota</taxon>
        <taxon>Viridiplantae</taxon>
        <taxon>Streptophyta</taxon>
        <taxon>Embryophyta</taxon>
        <taxon>Tracheophyta</taxon>
        <taxon>Spermatophyta</taxon>
        <taxon>Magnoliopsida</taxon>
        <taxon>eudicotyledons</taxon>
        <taxon>Gunneridae</taxon>
        <taxon>Pentapetalae</taxon>
        <taxon>rosids</taxon>
        <taxon>Vitales</taxon>
        <taxon>Vitaceae</taxon>
        <taxon>Viteae</taxon>
        <taxon>Vitis</taxon>
    </lineage>
</organism>
<dbReference type="PANTHER" id="PTHR35218">
    <property type="entry name" value="RNASE H DOMAIN-CONTAINING PROTEIN"/>
    <property type="match status" value="1"/>
</dbReference>
<dbReference type="EMBL" id="QGNW01000020">
    <property type="protein sequence ID" value="RVX14593.1"/>
    <property type="molecule type" value="Genomic_DNA"/>
</dbReference>
<reference evidence="2 3" key="1">
    <citation type="journal article" date="2018" name="PLoS Genet.">
        <title>Population sequencing reveals clonal diversity and ancestral inbreeding in the grapevine cultivar Chardonnay.</title>
        <authorList>
            <person name="Roach M.J."/>
            <person name="Johnson D.L."/>
            <person name="Bohlmann J."/>
            <person name="van Vuuren H.J."/>
            <person name="Jones S.J."/>
            <person name="Pretorius I.S."/>
            <person name="Schmidt S.A."/>
            <person name="Borneman A.R."/>
        </authorList>
    </citation>
    <scope>NUCLEOTIDE SEQUENCE [LARGE SCALE GENOMIC DNA]</scope>
    <source>
        <strain evidence="3">cv. Chardonnay</strain>
        <tissue evidence="2">Leaf</tissue>
    </source>
</reference>
<dbReference type="SUPFAM" id="SSF56219">
    <property type="entry name" value="DNase I-like"/>
    <property type="match status" value="1"/>
</dbReference>
<dbReference type="AlphaFoldDB" id="A0A438K076"/>